<evidence type="ECO:0000313" key="7">
    <source>
        <dbReference type="Proteomes" id="UP000005408"/>
    </source>
</evidence>
<evidence type="ECO:0000256" key="2">
    <source>
        <dbReference type="ARBA" id="ARBA00022729"/>
    </source>
</evidence>
<feature type="signal peptide" evidence="4">
    <location>
        <begin position="1"/>
        <end position="17"/>
    </location>
</feature>
<keyword evidence="2 4" id="KW-0732">Signal</keyword>
<feature type="chain" id="PRO_5036518720" description="Carboxylic ester hydrolase" evidence="4">
    <location>
        <begin position="18"/>
        <end position="573"/>
    </location>
</feature>
<dbReference type="Gene3D" id="3.40.50.1820">
    <property type="entry name" value="alpha/beta hydrolase"/>
    <property type="match status" value="1"/>
</dbReference>
<dbReference type="OMA" id="ANESSLX"/>
<organism evidence="6 7">
    <name type="scientific">Magallana gigas</name>
    <name type="common">Pacific oyster</name>
    <name type="synonym">Crassostrea gigas</name>
    <dbReference type="NCBI Taxonomy" id="29159"/>
    <lineage>
        <taxon>Eukaryota</taxon>
        <taxon>Metazoa</taxon>
        <taxon>Spiralia</taxon>
        <taxon>Lophotrochozoa</taxon>
        <taxon>Mollusca</taxon>
        <taxon>Bivalvia</taxon>
        <taxon>Autobranchia</taxon>
        <taxon>Pteriomorphia</taxon>
        <taxon>Ostreida</taxon>
        <taxon>Ostreoidea</taxon>
        <taxon>Ostreidae</taxon>
        <taxon>Magallana</taxon>
    </lineage>
</organism>
<protein>
    <recommendedName>
        <fullName evidence="4">Carboxylic ester hydrolase</fullName>
        <ecNumber evidence="4">3.1.1.-</ecNumber>
    </recommendedName>
</protein>
<keyword evidence="7" id="KW-1185">Reference proteome</keyword>
<dbReference type="InterPro" id="IPR051093">
    <property type="entry name" value="Neuroligin/BSAL"/>
</dbReference>
<accession>A0A8W8KCD3</accession>
<evidence type="ECO:0000256" key="3">
    <source>
        <dbReference type="ARBA" id="ARBA00022801"/>
    </source>
</evidence>
<feature type="domain" description="Carboxylesterase type B" evidence="5">
    <location>
        <begin position="23"/>
        <end position="548"/>
    </location>
</feature>
<evidence type="ECO:0000259" key="5">
    <source>
        <dbReference type="Pfam" id="PF00135"/>
    </source>
</evidence>
<dbReference type="PANTHER" id="PTHR43903">
    <property type="entry name" value="NEUROLIGIN"/>
    <property type="match status" value="1"/>
</dbReference>
<dbReference type="SUPFAM" id="SSF53474">
    <property type="entry name" value="alpha/beta-Hydrolases"/>
    <property type="match status" value="1"/>
</dbReference>
<dbReference type="PROSITE" id="PS00122">
    <property type="entry name" value="CARBOXYLESTERASE_B_1"/>
    <property type="match status" value="1"/>
</dbReference>
<dbReference type="InterPro" id="IPR019819">
    <property type="entry name" value="Carboxylesterase_B_CS"/>
</dbReference>
<evidence type="ECO:0000256" key="4">
    <source>
        <dbReference type="RuleBase" id="RU361235"/>
    </source>
</evidence>
<dbReference type="Proteomes" id="UP000005408">
    <property type="component" value="Unassembled WGS sequence"/>
</dbReference>
<reference evidence="6" key="1">
    <citation type="submission" date="2022-08" db="UniProtKB">
        <authorList>
            <consortium name="EnsemblMetazoa"/>
        </authorList>
    </citation>
    <scope>IDENTIFICATION</scope>
    <source>
        <strain evidence="6">05x7-T-G4-1.051#20</strain>
    </source>
</reference>
<dbReference type="EC" id="3.1.1.-" evidence="4"/>
<dbReference type="PROSITE" id="PS00941">
    <property type="entry name" value="CARBOXYLESTERASE_B_2"/>
    <property type="match status" value="1"/>
</dbReference>
<dbReference type="GO" id="GO:0016787">
    <property type="term" value="F:hydrolase activity"/>
    <property type="evidence" value="ECO:0007669"/>
    <property type="project" value="UniProtKB-KW"/>
</dbReference>
<dbReference type="InterPro" id="IPR019826">
    <property type="entry name" value="Carboxylesterase_B_AS"/>
</dbReference>
<evidence type="ECO:0000313" key="6">
    <source>
        <dbReference type="EnsemblMetazoa" id="G23305.1:cds"/>
    </source>
</evidence>
<proteinExistence type="inferred from homology"/>
<dbReference type="InterPro" id="IPR002018">
    <property type="entry name" value="CarbesteraseB"/>
</dbReference>
<keyword evidence="3 4" id="KW-0378">Hydrolase</keyword>
<dbReference type="OrthoDB" id="3200163at2759"/>
<dbReference type="AlphaFoldDB" id="A0A8W8KCD3"/>
<comment type="similarity">
    <text evidence="1 4">Belongs to the type-B carboxylesterase/lipase family.</text>
</comment>
<dbReference type="EnsemblMetazoa" id="G23305.1">
    <property type="protein sequence ID" value="G23305.1:cds"/>
    <property type="gene ID" value="G23305"/>
</dbReference>
<dbReference type="InterPro" id="IPR029058">
    <property type="entry name" value="AB_hydrolase_fold"/>
</dbReference>
<name>A0A8W8KCD3_MAGGI</name>
<sequence length="573" mass="64464">MIVYFVFMLLAICFSNGTFVTTDIETGQVRGYRIPTSSGGDLDIFLGIPFAEPPLGNLRFAPPQEKRSWRASVFNATTYGPACQQPLHFLQKYSFGKSFSDVSEDCLYLNVFAPKNVSSPDQRFPVMVWIHGGSFRYGSGSEYDGRILAAKGEVVVVTINYRLGALGFLSTDDSVTSGNQGLLDQVMALKWVNRNIQHFGGNPSQVTLFGQSAGGSAVSLHIFSRLSEGLFQAVIAQSGCALSPFSVYRPPHSIRTTTRNLALMLHCPVNSSQSIIDCLRQKSAAELSITYPQHPDMIAAFAPRVDGYFLHDTPEKLLQRGEFNHNVNVMTGFVPNESADEIPDDFNAKGGYDVTQYNSLVTSWSRRFFNSDHVRSAVTCFYTPSESDDQKNVQTYMQLKSDYGYIIPHIQMATQLNHRGTNTWLYAFNYRSQNYPEPSWMGIIHASELYYLFGTPLFHSEACPGDQNVTCPQIWTSYQHWDDLDREISETVILLWSSFAKMAGINQTTISLPICDHWNVFGSNKQYLEIGNRVKIQNYPKHRELSLWNRFDYLDFYANPSGNCHTSQEPVVG</sequence>
<dbReference type="Pfam" id="PF00135">
    <property type="entry name" value="COesterase"/>
    <property type="match status" value="1"/>
</dbReference>
<evidence type="ECO:0000256" key="1">
    <source>
        <dbReference type="ARBA" id="ARBA00005964"/>
    </source>
</evidence>